<evidence type="ECO:0000313" key="2">
    <source>
        <dbReference type="EMBL" id="EDU59153.1"/>
    </source>
</evidence>
<name>A0AA86YWG4_PROST</name>
<protein>
    <submittedName>
        <fullName evidence="2">Uncharacterized protein</fullName>
    </submittedName>
</protein>
<organism evidence="2 3">
    <name type="scientific">Providencia stuartii ATCC 25827</name>
    <dbReference type="NCBI Taxonomy" id="471874"/>
    <lineage>
        <taxon>Bacteria</taxon>
        <taxon>Pseudomonadati</taxon>
        <taxon>Pseudomonadota</taxon>
        <taxon>Gammaproteobacteria</taxon>
        <taxon>Enterobacterales</taxon>
        <taxon>Morganellaceae</taxon>
        <taxon>Providencia</taxon>
    </lineage>
</organism>
<keyword evidence="1" id="KW-1133">Transmembrane helix</keyword>
<gene>
    <name evidence="2" type="ORF">PROSTU_02341</name>
</gene>
<evidence type="ECO:0000313" key="3">
    <source>
        <dbReference type="Proteomes" id="UP000004506"/>
    </source>
</evidence>
<keyword evidence="1" id="KW-0812">Transmembrane</keyword>
<keyword evidence="1" id="KW-0472">Membrane</keyword>
<dbReference type="AlphaFoldDB" id="A0AA86YWG4"/>
<proteinExistence type="predicted"/>
<sequence length="108" mass="12863">MSKLHKYCTSRYSLAIVFFLIWMLILPSMTFASILVFKYRVLDVNHAYSLMLVVLFVRIFLSIIVILFLSCMTWIKPSIWRVIALSVVLMQFVLWLDSYIPWLTNLRH</sequence>
<feature type="transmembrane region" description="Helical" evidence="1">
    <location>
        <begin position="12"/>
        <end position="36"/>
    </location>
</feature>
<comment type="caution">
    <text evidence="2">The sequence shown here is derived from an EMBL/GenBank/DDBJ whole genome shotgun (WGS) entry which is preliminary data.</text>
</comment>
<feature type="transmembrane region" description="Helical" evidence="1">
    <location>
        <begin position="82"/>
        <end position="102"/>
    </location>
</feature>
<accession>A0AA86YWG4</accession>
<evidence type="ECO:0000256" key="1">
    <source>
        <dbReference type="SAM" id="Phobius"/>
    </source>
</evidence>
<feature type="transmembrane region" description="Helical" evidence="1">
    <location>
        <begin position="48"/>
        <end position="70"/>
    </location>
</feature>
<reference evidence="3" key="2">
    <citation type="submission" date="2008-04" db="EMBL/GenBank/DDBJ databases">
        <title>Draft genome sequence of Providencia stuartii(ATCC 25827).</title>
        <authorList>
            <person name="Sudarsanam P."/>
            <person name="Ley R."/>
            <person name="Guruge J."/>
            <person name="Turnbaugh P.J."/>
            <person name="Mahowald M."/>
            <person name="Liep D."/>
            <person name="Gordon J."/>
        </authorList>
    </citation>
    <scope>NUCLEOTIDE SEQUENCE [LARGE SCALE GENOMIC DNA]</scope>
    <source>
        <strain evidence="3">ATCC 25827</strain>
    </source>
</reference>
<reference evidence="3" key="1">
    <citation type="submission" date="2008-04" db="EMBL/GenBank/DDBJ databases">
        <title>Draft genome sequence of Providencia stuartii (ATCC 25827).</title>
        <authorList>
            <person name="Sudarsanam P."/>
            <person name="Ley R."/>
            <person name="Guruge J."/>
            <person name="Turnbaugh P.J."/>
            <person name="Mahowald M."/>
            <person name="Liep D."/>
            <person name="Gordon J."/>
        </authorList>
    </citation>
    <scope>NUCLEOTIDE SEQUENCE [LARGE SCALE GENOMIC DNA]</scope>
    <source>
        <strain evidence="3">ATCC 25827</strain>
    </source>
</reference>
<dbReference type="EMBL" id="ABJD02000101">
    <property type="protein sequence ID" value="EDU59153.1"/>
    <property type="molecule type" value="Genomic_DNA"/>
</dbReference>
<dbReference type="Proteomes" id="UP000004506">
    <property type="component" value="Unassembled WGS sequence"/>
</dbReference>
<reference evidence="2 3" key="3">
    <citation type="submission" date="2008-05" db="EMBL/GenBank/DDBJ databases">
        <authorList>
            <person name="Fulton L."/>
            <person name="Clifton S."/>
            <person name="Fulton B."/>
            <person name="Xu J."/>
            <person name="Minx P."/>
            <person name="Pepin K.H."/>
            <person name="Johnson M."/>
            <person name="Thiruvilangam P."/>
            <person name="Bhonagiri V."/>
            <person name="Nash W.E."/>
            <person name="Mardis E.R."/>
            <person name="Wilson R.K."/>
        </authorList>
    </citation>
    <scope>NUCLEOTIDE SEQUENCE [LARGE SCALE GENOMIC DNA]</scope>
    <source>
        <strain evidence="2 3">ATCC 25827</strain>
    </source>
</reference>